<dbReference type="AlphaFoldDB" id="A0A6N2L0Z2"/>
<dbReference type="EMBL" id="CAADRP010001001">
    <property type="protein sequence ID" value="VFU34191.1"/>
    <property type="molecule type" value="Genomic_DNA"/>
</dbReference>
<evidence type="ECO:0000313" key="2">
    <source>
        <dbReference type="EMBL" id="VFU34191.1"/>
    </source>
</evidence>
<protein>
    <submittedName>
        <fullName evidence="2">Uncharacterized protein</fullName>
    </submittedName>
</protein>
<reference evidence="2" key="1">
    <citation type="submission" date="2019-03" db="EMBL/GenBank/DDBJ databases">
        <authorList>
            <person name="Mank J."/>
            <person name="Almeida P."/>
        </authorList>
    </citation>
    <scope>NUCLEOTIDE SEQUENCE</scope>
    <source>
        <strain evidence="2">78183</strain>
    </source>
</reference>
<organism evidence="2">
    <name type="scientific">Salix viminalis</name>
    <name type="common">Common osier</name>
    <name type="synonym">Basket willow</name>
    <dbReference type="NCBI Taxonomy" id="40686"/>
    <lineage>
        <taxon>Eukaryota</taxon>
        <taxon>Viridiplantae</taxon>
        <taxon>Streptophyta</taxon>
        <taxon>Embryophyta</taxon>
        <taxon>Tracheophyta</taxon>
        <taxon>Spermatophyta</taxon>
        <taxon>Magnoliopsida</taxon>
        <taxon>eudicotyledons</taxon>
        <taxon>Gunneridae</taxon>
        <taxon>Pentapetalae</taxon>
        <taxon>rosids</taxon>
        <taxon>fabids</taxon>
        <taxon>Malpighiales</taxon>
        <taxon>Salicaceae</taxon>
        <taxon>Saliceae</taxon>
        <taxon>Salix</taxon>
    </lineage>
</organism>
<feature type="region of interest" description="Disordered" evidence="1">
    <location>
        <begin position="40"/>
        <end position="75"/>
    </location>
</feature>
<evidence type="ECO:0000256" key="1">
    <source>
        <dbReference type="SAM" id="MobiDB-lite"/>
    </source>
</evidence>
<gene>
    <name evidence="2" type="ORF">SVIM_LOCUS162610</name>
</gene>
<proteinExistence type="predicted"/>
<sequence length="135" mass="15602">MTTLKSLESKEQQLYFFQQYPWCRKEEPRFTFQQKVSKSFSNSKSVAIGRNHFDDQQGEDNSNTTARNLPKEPPIRSLEESLKLIDNYEHHEVPSIPGLNGIIGKCNKHFEMQLTESDLRDDQSKLSINKAGAQK</sequence>
<accession>A0A6N2L0Z2</accession>
<name>A0A6N2L0Z2_SALVM</name>